<dbReference type="GO" id="GO:0003937">
    <property type="term" value="F:IMP cyclohydrolase activity"/>
    <property type="evidence" value="ECO:0007669"/>
    <property type="project" value="InterPro"/>
</dbReference>
<dbReference type="SUPFAM" id="SSF53927">
    <property type="entry name" value="Cytidine deaminase-like"/>
    <property type="match status" value="1"/>
</dbReference>
<evidence type="ECO:0000313" key="11">
    <source>
        <dbReference type="Proteomes" id="UP000001017"/>
    </source>
</evidence>
<dbReference type="Proteomes" id="UP000001017">
    <property type="component" value="Chromosome"/>
</dbReference>
<organism evidence="10 11">
    <name type="scientific">Thermoplasma volcanium (strain ATCC 51530 / DSM 4299 / JCM 9571 / NBRC 15438 / GSS1)</name>
    <dbReference type="NCBI Taxonomy" id="273116"/>
    <lineage>
        <taxon>Archaea</taxon>
        <taxon>Methanobacteriati</taxon>
        <taxon>Thermoplasmatota</taxon>
        <taxon>Thermoplasmata</taxon>
        <taxon>Thermoplasmatales</taxon>
        <taxon>Thermoplasmataceae</taxon>
        <taxon>Thermoplasma</taxon>
    </lineage>
</organism>
<dbReference type="HAMAP" id="MF_00139">
    <property type="entry name" value="PurH"/>
    <property type="match status" value="1"/>
</dbReference>
<keyword evidence="7" id="KW-0665">Pyrimidine biosynthesis</keyword>
<dbReference type="GO" id="GO:0005829">
    <property type="term" value="C:cytosol"/>
    <property type="evidence" value="ECO:0007669"/>
    <property type="project" value="TreeGrafter"/>
</dbReference>
<evidence type="ECO:0000256" key="3">
    <source>
        <dbReference type="ARBA" id="ARBA00007667"/>
    </source>
</evidence>
<dbReference type="NCBIfam" id="NF002049">
    <property type="entry name" value="PRK00881.1"/>
    <property type="match status" value="1"/>
</dbReference>
<name>Q97CT5_THEVO</name>
<dbReference type="FunFam" id="3.40.140.20:FF:000001">
    <property type="entry name" value="Bifunctional purine biosynthesis protein PurH"/>
    <property type="match status" value="1"/>
</dbReference>
<reference evidence="10 11" key="2">
    <citation type="journal article" date="2000" name="Proc. Natl. Acad. Sci. U.S.A.">
        <title>Archaeal adaptation to higher temperatures revealed by genomic sequence of Thermoplasma volcanium.</title>
        <authorList>
            <person name="Kawashima T."/>
            <person name="Amano N."/>
            <person name="Koike H."/>
            <person name="Makino S."/>
            <person name="Higuchi S."/>
            <person name="Kawashima-Ohya Y."/>
            <person name="Watanabe K."/>
            <person name="Yamazaki M."/>
            <person name="Kanehori K."/>
            <person name="Kawamoto T."/>
            <person name="Nunoshiba T."/>
            <person name="Yamamoto Y."/>
            <person name="Aramaki H."/>
            <person name="Makino K."/>
            <person name="Suzuki M."/>
        </authorList>
    </citation>
    <scope>NUCLEOTIDE SEQUENCE [LARGE SCALE GENOMIC DNA]</scope>
    <source>
        <strain evidence="11">ATCC 51530 / DSM 4299 / JCM 9571 / NBRC 15438 / GSS1</strain>
    </source>
</reference>
<dbReference type="EMBL" id="BA000011">
    <property type="protein sequence ID" value="BAB59158.1"/>
    <property type="molecule type" value="Genomic_DNA"/>
</dbReference>
<gene>
    <name evidence="10" type="ORF">TVG0015470</name>
</gene>
<protein>
    <submittedName>
        <fullName evidence="10">Phosphoribosylaminoimidazole carboxamide formyl transferase/IMP cyclo-hydrolase</fullName>
    </submittedName>
</protein>
<evidence type="ECO:0000256" key="8">
    <source>
        <dbReference type="ARBA" id="ARBA00023268"/>
    </source>
</evidence>
<dbReference type="PROSITE" id="PS51855">
    <property type="entry name" value="MGS"/>
    <property type="match status" value="1"/>
</dbReference>
<dbReference type="PANTHER" id="PTHR11692:SF0">
    <property type="entry name" value="BIFUNCTIONAL PURINE BIOSYNTHESIS PROTEIN ATIC"/>
    <property type="match status" value="1"/>
</dbReference>
<dbReference type="eggNOG" id="arCOG02824">
    <property type="taxonomic scope" value="Archaea"/>
</dbReference>
<evidence type="ECO:0000256" key="2">
    <source>
        <dbReference type="ARBA" id="ARBA00004954"/>
    </source>
</evidence>
<dbReference type="PIRSF" id="PIRSF000414">
    <property type="entry name" value="AICARFT_IMPCHas"/>
    <property type="match status" value="1"/>
</dbReference>
<keyword evidence="4 10" id="KW-0808">Transferase</keyword>
<dbReference type="GO" id="GO:0004643">
    <property type="term" value="F:phosphoribosylaminoimidazolecarboxamide formyltransferase activity"/>
    <property type="evidence" value="ECO:0007669"/>
    <property type="project" value="InterPro"/>
</dbReference>
<keyword evidence="8" id="KW-0511">Multifunctional enzyme</keyword>
<dbReference type="STRING" id="273116.gene:9380781"/>
<keyword evidence="5" id="KW-0658">Purine biosynthesis</keyword>
<dbReference type="GO" id="GO:0006221">
    <property type="term" value="P:pyrimidine nucleotide biosynthetic process"/>
    <property type="evidence" value="ECO:0007669"/>
    <property type="project" value="UniProtKB-KW"/>
</dbReference>
<dbReference type="Gene3D" id="3.40.140.20">
    <property type="match status" value="2"/>
</dbReference>
<feature type="domain" description="MGS-like" evidence="9">
    <location>
        <begin position="1"/>
        <end position="131"/>
    </location>
</feature>
<reference evidence="10 11" key="1">
    <citation type="journal article" date="1999" name="Proc. Jpn. Acad.">
        <title>Determination of the complete genomic DNA sequence of Thermoplasma volvanium GSS1.</title>
        <authorList>
            <person name="Kawashima T."/>
            <person name="Yamamoto Y."/>
            <person name="Aramaki H."/>
            <person name="Nunoshiba T."/>
            <person name="Kawamoto T."/>
            <person name="Watanabe K."/>
            <person name="Yamazaki M."/>
            <person name="Kanehori K."/>
            <person name="Amano N."/>
            <person name="Ohya Y."/>
            <person name="Makino K."/>
            <person name="Suzuki M."/>
        </authorList>
    </citation>
    <scope>NUCLEOTIDE SEQUENCE [LARGE SCALE GENOMIC DNA]</scope>
    <source>
        <strain evidence="11">ATCC 51530 / DSM 4299 / JCM 9571 / NBRC 15438 / GSS1</strain>
    </source>
</reference>
<dbReference type="InterPro" id="IPR011607">
    <property type="entry name" value="MGS-like_dom"/>
</dbReference>
<dbReference type="OrthoDB" id="52603at2157"/>
<accession>Q97CT5</accession>
<dbReference type="Pfam" id="PF02142">
    <property type="entry name" value="MGS"/>
    <property type="match status" value="1"/>
</dbReference>
<dbReference type="Pfam" id="PF01808">
    <property type="entry name" value="AICARFT_IMPCHas"/>
    <property type="match status" value="1"/>
</dbReference>
<dbReference type="PaxDb" id="273116-14324230"/>
<evidence type="ECO:0000256" key="4">
    <source>
        <dbReference type="ARBA" id="ARBA00022679"/>
    </source>
</evidence>
<dbReference type="UniPathway" id="UPA00074">
    <property type="reaction ID" value="UER00133"/>
</dbReference>
<comment type="pathway">
    <text evidence="2">Purine metabolism; IMP biosynthesis via de novo pathway; 5-formamido-1-(5-phospho-D-ribosyl)imidazole-4-carboxamide from 5-amino-1-(5-phospho-D-ribosyl)imidazole-4-carboxamide (10-formyl THF route): step 1/1.</text>
</comment>
<comment type="similarity">
    <text evidence="3">Belongs to the PurH family.</text>
</comment>
<dbReference type="RefSeq" id="WP_010916273.1">
    <property type="nucleotide sequence ID" value="NC_002689.2"/>
</dbReference>
<dbReference type="InterPro" id="IPR016193">
    <property type="entry name" value="Cytidine_deaminase-like"/>
</dbReference>
<dbReference type="CDD" id="cd01421">
    <property type="entry name" value="IMPCH"/>
    <property type="match status" value="1"/>
</dbReference>
<sequence>MNFLISVYNKEGLTDFLARVKANIDYIYATGGTAKFLEKNGYTVRDTSEITGFSDLLGGRVKTLHPKIYAALLYREKNEASDLHFDVLVSNLYPFTGNTGNENEMIENIDIGGVSLTRAAAKNYKNVLVLSSPDDYTEAAEIISSGKNDAEYRKRMALKAFARMAEYDAIIYNGLSDLFKIEKENFFVVGKKGERLRYGENPDQEGFLYSDGSAYGVANAEKLNGKELSYNNILDADSAFDTALEFDEPTVVVMKHNTPSGVSSHNDIVNAFKRAWDADSESAYGSVIAVNRKVPLDLAKEMRHLFIEVLIAPEYDEYALSELRKKKNLRILRIPWIRDQSMRYRSISNGLLVQTPMASSFKELKLVTEKGADSKTIDDLLFAWKVVAHSRSNAIVFAKDKTTTGIGAGQTSRVESVRIAMERSGSRADGSVMASDAFFPFPDSIDVAAKAGIKAIIQPGGSIRDEEVIKKCNEYGIPMYFTGKRVFLH</sequence>
<dbReference type="InterPro" id="IPR036914">
    <property type="entry name" value="MGS-like_dom_sf"/>
</dbReference>
<dbReference type="GO" id="GO:0006189">
    <property type="term" value="P:'de novo' IMP biosynthetic process"/>
    <property type="evidence" value="ECO:0007669"/>
    <property type="project" value="UniProtKB-UniPathway"/>
</dbReference>
<keyword evidence="11" id="KW-1185">Reference proteome</keyword>
<dbReference type="InterPro" id="IPR024051">
    <property type="entry name" value="AICAR_Tfase_dup_dom_sf"/>
</dbReference>
<evidence type="ECO:0000256" key="5">
    <source>
        <dbReference type="ARBA" id="ARBA00022755"/>
    </source>
</evidence>
<proteinExistence type="inferred from homology"/>
<evidence type="ECO:0000256" key="6">
    <source>
        <dbReference type="ARBA" id="ARBA00022801"/>
    </source>
</evidence>
<dbReference type="AlphaFoldDB" id="Q97CT5"/>
<evidence type="ECO:0000313" key="10">
    <source>
        <dbReference type="EMBL" id="BAB59158.1"/>
    </source>
</evidence>
<evidence type="ECO:0000256" key="1">
    <source>
        <dbReference type="ARBA" id="ARBA00004844"/>
    </source>
</evidence>
<dbReference type="SUPFAM" id="SSF52335">
    <property type="entry name" value="Methylglyoxal synthase-like"/>
    <property type="match status" value="1"/>
</dbReference>
<dbReference type="HOGENOM" id="CLU_016316_5_2_2"/>
<dbReference type="SMART" id="SM00798">
    <property type="entry name" value="AICARFT_IMPCHas"/>
    <property type="match status" value="1"/>
</dbReference>
<dbReference type="GeneID" id="1441501"/>
<dbReference type="KEGG" id="tvo:TVG0015470"/>
<dbReference type="Gene3D" id="3.40.50.1380">
    <property type="entry name" value="Methylglyoxal synthase-like domain"/>
    <property type="match status" value="1"/>
</dbReference>
<dbReference type="InterPro" id="IPR002695">
    <property type="entry name" value="PurH-like"/>
</dbReference>
<dbReference type="SMART" id="SM00851">
    <property type="entry name" value="MGS"/>
    <property type="match status" value="1"/>
</dbReference>
<dbReference type="PhylomeDB" id="Q97CT5"/>
<evidence type="ECO:0000259" key="9">
    <source>
        <dbReference type="PROSITE" id="PS51855"/>
    </source>
</evidence>
<dbReference type="PANTHER" id="PTHR11692">
    <property type="entry name" value="BIFUNCTIONAL PURINE BIOSYNTHESIS PROTEIN PURH"/>
    <property type="match status" value="1"/>
</dbReference>
<evidence type="ECO:0000256" key="7">
    <source>
        <dbReference type="ARBA" id="ARBA00022975"/>
    </source>
</evidence>
<keyword evidence="6" id="KW-0378">Hydrolase</keyword>
<comment type="pathway">
    <text evidence="1">Purine metabolism; IMP biosynthesis via de novo pathway; IMP from 5-formamido-1-(5-phospho-D-ribosyl)imidazole-4-carboxamide: step 1/1.</text>
</comment>